<keyword evidence="8 13" id="KW-0378">Hydrolase</keyword>
<evidence type="ECO:0000256" key="12">
    <source>
        <dbReference type="PROSITE-ProRule" id="PRU10052"/>
    </source>
</evidence>
<dbReference type="Pfam" id="PF01738">
    <property type="entry name" value="DLH"/>
    <property type="match status" value="1"/>
</dbReference>
<dbReference type="GO" id="GO:0071555">
    <property type="term" value="P:cell wall organization"/>
    <property type="evidence" value="ECO:0007669"/>
    <property type="project" value="UniProtKB-KW"/>
</dbReference>
<dbReference type="InterPro" id="IPR029058">
    <property type="entry name" value="AB_hydrolase_fold"/>
</dbReference>
<keyword evidence="5" id="KW-0964">Secreted</keyword>
<comment type="subcellular location">
    <subcellularLocation>
        <location evidence="1">Secreted</location>
        <location evidence="1">Cell wall</location>
    </subcellularLocation>
</comment>
<evidence type="ECO:0000313" key="17">
    <source>
        <dbReference type="Proteomes" id="UP001190926"/>
    </source>
</evidence>
<keyword evidence="17" id="KW-1185">Reference proteome</keyword>
<feature type="signal peptide" evidence="14">
    <location>
        <begin position="1"/>
        <end position="17"/>
    </location>
</feature>
<evidence type="ECO:0000256" key="5">
    <source>
        <dbReference type="ARBA" id="ARBA00022525"/>
    </source>
</evidence>
<feature type="chain" id="PRO_5042228119" description="endo-polygalacturonase" evidence="14">
    <location>
        <begin position="18"/>
        <end position="766"/>
    </location>
</feature>
<dbReference type="GO" id="GO:0004650">
    <property type="term" value="F:polygalacturonase activity"/>
    <property type="evidence" value="ECO:0007669"/>
    <property type="project" value="UniProtKB-EC"/>
</dbReference>
<dbReference type="Gene3D" id="2.160.20.10">
    <property type="entry name" value="Single-stranded right-handed beta-helix, Pectin lyase-like"/>
    <property type="match status" value="1"/>
</dbReference>
<name>A0AAD4JLD9_PERFH</name>
<keyword evidence="4" id="KW-0134">Cell wall</keyword>
<sequence>MFLCFLVLLLAPLRSGAKDFSDRFEAFAHLHELDVEDEDGEDDVLGALDLPSWHSGHTNKVLVNVDGFGAVGDGVADDTKAFMDAWKQACSTPKSVLLVPEGRRYLVNATRFRGPCADKIVIQIEGTIAAPDEPVNWDPKNPRTWLVFNNLTKAYFQGKGVIDGSGSKWWAASCKKNKSNPCKSAPTALTIDSSSAVRVKGITIQNGQQMNFVIGRSDSVRVIDVKVSAPEDSPNTDGIHITESTNVVLQNCKIGTGDDCISIVNASSNIKMKNIFCGPGHGISIGSLGKDNTTGIVETVVVDKAFLRGTTNGLRIKTWQGGSGYVRAVRYQDVRMEDVANPIIIDQFYCDSPKSCQNQTSGVEISQIMYRNITGTSKSQKAMKFACSDTVPCTHIVLNNINLQRSDGTVETYCNSAAGFGYGYINPSAECLSDSDKDVEIVQTSTRLEKEIEMGLGSAPLSSAPPIYKLQKNHLKLASTPLPFVQKSNVKAWNNGKQSLAECKSSRFTVKCSQVKVEDSTMDSMIDEACELVSGTELTIGDEDEDDVIQAYFCKAVKNNNATGILLLSDIFGFQDSATRDFAYRVACNGYNVLVPDLFGGDWWSKDRPQALLQEWIAEQKPERVAQSIFASAEWMKNELAGEGISKKLGVIGFCYGGGRVIDILAQDEDAYFGSGVSFYGTRIDSSTASKIKVPLLLITGENDALCPITIMEECTKRNEESKMVVFRGRGHGFVHRPQTPEEDADAEEAFLIMRNWLHDGLLVRN</sequence>
<dbReference type="AlphaFoldDB" id="A0AAD4JLD9"/>
<protein>
    <recommendedName>
        <fullName evidence="3">endo-polygalacturonase</fullName>
        <ecNumber evidence="3">3.2.1.15</ecNumber>
    </recommendedName>
</protein>
<keyword evidence="6 14" id="KW-0732">Signal</keyword>
<dbReference type="Pfam" id="PF00295">
    <property type="entry name" value="Glyco_hydro_28"/>
    <property type="match status" value="1"/>
</dbReference>
<dbReference type="InterPro" id="IPR002925">
    <property type="entry name" value="Dienelactn_hydro"/>
</dbReference>
<dbReference type="FunFam" id="2.160.20.10:FF:000032">
    <property type="entry name" value="Pectin lyase-like superfamily protein"/>
    <property type="match status" value="1"/>
</dbReference>
<gene>
    <name evidence="16" type="ORF">C2S53_002162</name>
</gene>
<evidence type="ECO:0000256" key="10">
    <source>
        <dbReference type="ARBA" id="ARBA00023316"/>
    </source>
</evidence>
<dbReference type="InterPro" id="IPR000743">
    <property type="entry name" value="Glyco_hydro_28"/>
</dbReference>
<evidence type="ECO:0000256" key="6">
    <source>
        <dbReference type="ARBA" id="ARBA00022729"/>
    </source>
</evidence>
<dbReference type="Proteomes" id="UP001190926">
    <property type="component" value="Unassembled WGS sequence"/>
</dbReference>
<dbReference type="EMBL" id="SDAM02000027">
    <property type="protein sequence ID" value="KAH6836000.1"/>
    <property type="molecule type" value="Genomic_DNA"/>
</dbReference>
<dbReference type="PROSITE" id="PS00502">
    <property type="entry name" value="POLYGALACTURONASE"/>
    <property type="match status" value="1"/>
</dbReference>
<evidence type="ECO:0000256" key="2">
    <source>
        <dbReference type="ARBA" id="ARBA00008834"/>
    </source>
</evidence>
<feature type="domain" description="Dienelactone hydrolase" evidence="15">
    <location>
        <begin position="550"/>
        <end position="759"/>
    </location>
</feature>
<evidence type="ECO:0000256" key="13">
    <source>
        <dbReference type="RuleBase" id="RU361169"/>
    </source>
</evidence>
<dbReference type="PANTHER" id="PTHR31375">
    <property type="match status" value="1"/>
</dbReference>
<proteinExistence type="inferred from homology"/>
<feature type="active site" evidence="12">
    <location>
        <position position="281"/>
    </location>
</feature>
<dbReference type="GO" id="GO:0016829">
    <property type="term" value="F:lyase activity"/>
    <property type="evidence" value="ECO:0007669"/>
    <property type="project" value="UniProtKB-KW"/>
</dbReference>
<evidence type="ECO:0000256" key="4">
    <source>
        <dbReference type="ARBA" id="ARBA00022512"/>
    </source>
</evidence>
<dbReference type="EC" id="3.2.1.15" evidence="3"/>
<dbReference type="InterPro" id="IPR012334">
    <property type="entry name" value="Pectin_lyas_fold"/>
</dbReference>
<dbReference type="Gene3D" id="3.40.50.1820">
    <property type="entry name" value="alpha/beta hydrolase"/>
    <property type="match status" value="1"/>
</dbReference>
<evidence type="ECO:0000313" key="16">
    <source>
        <dbReference type="EMBL" id="KAH6836000.1"/>
    </source>
</evidence>
<evidence type="ECO:0000256" key="1">
    <source>
        <dbReference type="ARBA" id="ARBA00004191"/>
    </source>
</evidence>
<comment type="caution">
    <text evidence="16">The sequence shown here is derived from an EMBL/GenBank/DDBJ whole genome shotgun (WGS) entry which is preliminary data.</text>
</comment>
<evidence type="ECO:0000256" key="14">
    <source>
        <dbReference type="SAM" id="SignalP"/>
    </source>
</evidence>
<evidence type="ECO:0000256" key="8">
    <source>
        <dbReference type="ARBA" id="ARBA00022801"/>
    </source>
</evidence>
<accession>A0AAD4JLD9</accession>
<dbReference type="InterPro" id="IPR011050">
    <property type="entry name" value="Pectin_lyase_fold/virulence"/>
</dbReference>
<dbReference type="SUPFAM" id="SSF51126">
    <property type="entry name" value="Pectin lyase-like"/>
    <property type="match status" value="1"/>
</dbReference>
<keyword evidence="10" id="KW-0961">Cell wall biogenesis/degradation</keyword>
<comment type="catalytic activity">
    <reaction evidence="11">
        <text>(1,4-alpha-D-galacturonosyl)n+m + H2O = (1,4-alpha-D-galacturonosyl)n + (1,4-alpha-D-galacturonosyl)m.</text>
        <dbReference type="EC" id="3.2.1.15"/>
    </reaction>
</comment>
<dbReference type="SUPFAM" id="SSF53474">
    <property type="entry name" value="alpha/beta-Hydrolases"/>
    <property type="match status" value="1"/>
</dbReference>
<dbReference type="GO" id="GO:0005975">
    <property type="term" value="P:carbohydrate metabolic process"/>
    <property type="evidence" value="ECO:0007669"/>
    <property type="project" value="InterPro"/>
</dbReference>
<reference evidence="16 17" key="1">
    <citation type="journal article" date="2021" name="Nat. Commun.">
        <title>Incipient diploidization of the medicinal plant Perilla within 10,000 years.</title>
        <authorList>
            <person name="Zhang Y."/>
            <person name="Shen Q."/>
            <person name="Leng L."/>
            <person name="Zhang D."/>
            <person name="Chen S."/>
            <person name="Shi Y."/>
            <person name="Ning Z."/>
            <person name="Chen S."/>
        </authorList>
    </citation>
    <scope>NUCLEOTIDE SEQUENCE [LARGE SCALE GENOMIC DNA]</scope>
    <source>
        <strain evidence="17">cv. PC099</strain>
    </source>
</reference>
<evidence type="ECO:0000256" key="9">
    <source>
        <dbReference type="ARBA" id="ARBA00023295"/>
    </source>
</evidence>
<evidence type="ECO:0000256" key="7">
    <source>
        <dbReference type="ARBA" id="ARBA00022737"/>
    </source>
</evidence>
<keyword evidence="9 13" id="KW-0326">Glycosidase</keyword>
<evidence type="ECO:0000259" key="15">
    <source>
        <dbReference type="Pfam" id="PF01738"/>
    </source>
</evidence>
<evidence type="ECO:0000256" key="3">
    <source>
        <dbReference type="ARBA" id="ARBA00012736"/>
    </source>
</evidence>
<comment type="similarity">
    <text evidence="2 13">Belongs to the glycosyl hydrolase 28 family.</text>
</comment>
<organism evidence="16 17">
    <name type="scientific">Perilla frutescens var. hirtella</name>
    <name type="common">Perilla citriodora</name>
    <name type="synonym">Perilla setoyensis</name>
    <dbReference type="NCBI Taxonomy" id="608512"/>
    <lineage>
        <taxon>Eukaryota</taxon>
        <taxon>Viridiplantae</taxon>
        <taxon>Streptophyta</taxon>
        <taxon>Embryophyta</taxon>
        <taxon>Tracheophyta</taxon>
        <taxon>Spermatophyta</taxon>
        <taxon>Magnoliopsida</taxon>
        <taxon>eudicotyledons</taxon>
        <taxon>Gunneridae</taxon>
        <taxon>Pentapetalae</taxon>
        <taxon>asterids</taxon>
        <taxon>lamiids</taxon>
        <taxon>Lamiales</taxon>
        <taxon>Lamiaceae</taxon>
        <taxon>Nepetoideae</taxon>
        <taxon>Elsholtzieae</taxon>
        <taxon>Perilla</taxon>
    </lineage>
</organism>
<keyword evidence="7" id="KW-0677">Repeat</keyword>
<evidence type="ECO:0000256" key="11">
    <source>
        <dbReference type="ARBA" id="ARBA00034074"/>
    </source>
</evidence>